<dbReference type="PANTHER" id="PTHR42790:SF4">
    <property type="entry name" value="VALINE--PYRUVATE AMINOTRANSFERASE"/>
    <property type="match status" value="1"/>
</dbReference>
<comment type="caution">
    <text evidence="6">The sequence shown here is derived from an EMBL/GenBank/DDBJ whole genome shotgun (WGS) entry which is preliminary data.</text>
</comment>
<dbReference type="PANTHER" id="PTHR42790">
    <property type="entry name" value="AMINOTRANSFERASE"/>
    <property type="match status" value="1"/>
</dbReference>
<dbReference type="GO" id="GO:0005829">
    <property type="term" value="C:cytosol"/>
    <property type="evidence" value="ECO:0007669"/>
    <property type="project" value="TreeGrafter"/>
</dbReference>
<dbReference type="GO" id="GO:0003677">
    <property type="term" value="F:DNA binding"/>
    <property type="evidence" value="ECO:0007669"/>
    <property type="project" value="UniProtKB-KW"/>
</dbReference>
<name>A0A839UT44_9GAMM</name>
<dbReference type="SUPFAM" id="SSF53383">
    <property type="entry name" value="PLP-dependent transferases"/>
    <property type="match status" value="1"/>
</dbReference>
<dbReference type="InterPro" id="IPR050859">
    <property type="entry name" value="Class-I_PLP-dep_aminotransf"/>
</dbReference>
<reference evidence="6 7" key="1">
    <citation type="submission" date="2020-08" db="EMBL/GenBank/DDBJ databases">
        <title>Genomic Encyclopedia of Type Strains, Phase III (KMG-III): the genomes of soil and plant-associated and newly described type strains.</title>
        <authorList>
            <person name="Whitman W."/>
        </authorList>
    </citation>
    <scope>NUCLEOTIDE SEQUENCE [LARGE SCALE GENOMIC DNA]</scope>
    <source>
        <strain evidence="6 7">CECT 8571</strain>
    </source>
</reference>
<evidence type="ECO:0000313" key="6">
    <source>
        <dbReference type="EMBL" id="MBB3168537.1"/>
    </source>
</evidence>
<dbReference type="GO" id="GO:1901605">
    <property type="term" value="P:alpha-amino acid metabolic process"/>
    <property type="evidence" value="ECO:0007669"/>
    <property type="project" value="TreeGrafter"/>
</dbReference>
<dbReference type="Pfam" id="PF00155">
    <property type="entry name" value="Aminotran_1_2"/>
    <property type="match status" value="1"/>
</dbReference>
<organism evidence="6 7">
    <name type="scientific">Simiduia aestuariiviva</name>
    <dbReference type="NCBI Taxonomy" id="1510459"/>
    <lineage>
        <taxon>Bacteria</taxon>
        <taxon>Pseudomonadati</taxon>
        <taxon>Pseudomonadota</taxon>
        <taxon>Gammaproteobacteria</taxon>
        <taxon>Cellvibrionales</taxon>
        <taxon>Cellvibrionaceae</taxon>
        <taxon>Simiduia</taxon>
    </lineage>
</organism>
<dbReference type="InterPro" id="IPR015421">
    <property type="entry name" value="PyrdxlP-dep_Trfase_major"/>
</dbReference>
<comment type="cofactor">
    <cofactor evidence="1">
        <name>pyridoxal 5'-phosphate</name>
        <dbReference type="ChEBI" id="CHEBI:597326"/>
    </cofactor>
</comment>
<keyword evidence="4" id="KW-0663">Pyridoxal phosphate</keyword>
<keyword evidence="2" id="KW-0032">Aminotransferase</keyword>
<keyword evidence="3" id="KW-0808">Transferase</keyword>
<sequence length="455" mass="50411">MQAKQLRQQPISVTREMAAALPKLAQLAKAKGLELHHLGAGYPHPEVTDPSGYIAHKEAYFAHLARGQSLKAVLQPLYGYTDTQGAASTRKRFAEVYGADFDAQLDPDQLIPTVGSTGGINLLCSLFERTGEKVAYITDAPTYAGFLARAGLYQKARIYSVEMDSEGPDCEALSHQIDQARADGYDVAFYYTVPDGHNPGGISFSIERRQQIIDVLKDKDILVVEDAPYSYISYEMPESRPKPFISLAPELCVHLFTASKIGLPGPRIGFIYTEATLELHGGTRAPLTQLLLTEASADFLLQNPEALCGFESFLTDENFQPRKSLWPVAEQKNQIYRENRQILLDTFSEQLSDQPELFSWTEPGAGFFSVFTLNHPRLTCDSAFTQRLVSEYGVVTIPTYSFFPPDARVRNPQAGLNQLRLSFCYSEGVGEARRSALGAATRAFAQAIRKECKLT</sequence>
<dbReference type="EMBL" id="JACHXZ010000002">
    <property type="protein sequence ID" value="MBB3168537.1"/>
    <property type="molecule type" value="Genomic_DNA"/>
</dbReference>
<dbReference type="InterPro" id="IPR004839">
    <property type="entry name" value="Aminotransferase_I/II_large"/>
</dbReference>
<dbReference type="InterPro" id="IPR015422">
    <property type="entry name" value="PyrdxlP-dep_Trfase_small"/>
</dbReference>
<protein>
    <submittedName>
        <fullName evidence="6">DNA-binding transcriptional MocR family regulator</fullName>
    </submittedName>
</protein>
<keyword evidence="6" id="KW-0238">DNA-binding</keyword>
<evidence type="ECO:0000259" key="5">
    <source>
        <dbReference type="Pfam" id="PF00155"/>
    </source>
</evidence>
<dbReference type="InterPro" id="IPR015424">
    <property type="entry name" value="PyrdxlP-dep_Trfase"/>
</dbReference>
<dbReference type="Proteomes" id="UP000559987">
    <property type="component" value="Unassembled WGS sequence"/>
</dbReference>
<feature type="domain" description="Aminotransferase class I/classII large" evidence="5">
    <location>
        <begin position="76"/>
        <end position="403"/>
    </location>
</feature>
<dbReference type="CDD" id="cd00609">
    <property type="entry name" value="AAT_like"/>
    <property type="match status" value="1"/>
</dbReference>
<evidence type="ECO:0000256" key="4">
    <source>
        <dbReference type="ARBA" id="ARBA00022898"/>
    </source>
</evidence>
<evidence type="ECO:0000256" key="3">
    <source>
        <dbReference type="ARBA" id="ARBA00022679"/>
    </source>
</evidence>
<dbReference type="Gene3D" id="3.90.1150.10">
    <property type="entry name" value="Aspartate Aminotransferase, domain 1"/>
    <property type="match status" value="1"/>
</dbReference>
<evidence type="ECO:0000256" key="2">
    <source>
        <dbReference type="ARBA" id="ARBA00022576"/>
    </source>
</evidence>
<evidence type="ECO:0000256" key="1">
    <source>
        <dbReference type="ARBA" id="ARBA00001933"/>
    </source>
</evidence>
<keyword evidence="7" id="KW-1185">Reference proteome</keyword>
<dbReference type="GO" id="GO:0030170">
    <property type="term" value="F:pyridoxal phosphate binding"/>
    <property type="evidence" value="ECO:0007669"/>
    <property type="project" value="InterPro"/>
</dbReference>
<proteinExistence type="predicted"/>
<dbReference type="AlphaFoldDB" id="A0A839UT44"/>
<dbReference type="RefSeq" id="WP_183910011.1">
    <property type="nucleotide sequence ID" value="NZ_JACHXZ010000002.1"/>
</dbReference>
<gene>
    <name evidence="6" type="ORF">FHS30_001721</name>
</gene>
<accession>A0A839UT44</accession>
<dbReference type="Gene3D" id="3.40.640.10">
    <property type="entry name" value="Type I PLP-dependent aspartate aminotransferase-like (Major domain)"/>
    <property type="match status" value="1"/>
</dbReference>
<evidence type="ECO:0000313" key="7">
    <source>
        <dbReference type="Proteomes" id="UP000559987"/>
    </source>
</evidence>
<dbReference type="GO" id="GO:0009042">
    <property type="term" value="F:valine-pyruvate transaminase activity"/>
    <property type="evidence" value="ECO:0007669"/>
    <property type="project" value="TreeGrafter"/>
</dbReference>